<keyword evidence="6" id="KW-1185">Reference proteome</keyword>
<accession>A0A138ZY50</accession>
<gene>
    <name evidence="5" type="ORF">M427DRAFT_64156</name>
</gene>
<evidence type="ECO:0000313" key="5">
    <source>
        <dbReference type="EMBL" id="KXS09420.1"/>
    </source>
</evidence>
<dbReference type="Gene3D" id="3.40.50.1820">
    <property type="entry name" value="alpha/beta hydrolase"/>
    <property type="match status" value="2"/>
</dbReference>
<reference evidence="5 6" key="1">
    <citation type="journal article" date="2015" name="Genome Biol. Evol.">
        <title>Phylogenomic analyses indicate that early fungi evolved digesting cell walls of algal ancestors of land plants.</title>
        <authorList>
            <person name="Chang Y."/>
            <person name="Wang S."/>
            <person name="Sekimoto S."/>
            <person name="Aerts A.L."/>
            <person name="Choi C."/>
            <person name="Clum A."/>
            <person name="LaButti K.M."/>
            <person name="Lindquist E.A."/>
            <person name="Yee Ngan C."/>
            <person name="Ohm R.A."/>
            <person name="Salamov A.A."/>
            <person name="Grigoriev I.V."/>
            <person name="Spatafora J.W."/>
            <person name="Berbee M.L."/>
        </authorList>
    </citation>
    <scope>NUCLEOTIDE SEQUENCE [LARGE SCALE GENOMIC DNA]</scope>
    <source>
        <strain evidence="5 6">JEL478</strain>
    </source>
</reference>
<dbReference type="OMA" id="RSQPVFQ"/>
<dbReference type="GO" id="GO:0016787">
    <property type="term" value="F:hydrolase activity"/>
    <property type="evidence" value="ECO:0007669"/>
    <property type="project" value="UniProtKB-KW"/>
</dbReference>
<dbReference type="InterPro" id="IPR002018">
    <property type="entry name" value="CarbesteraseB"/>
</dbReference>
<evidence type="ECO:0000256" key="1">
    <source>
        <dbReference type="ARBA" id="ARBA00005964"/>
    </source>
</evidence>
<dbReference type="AlphaFoldDB" id="A0A138ZY50"/>
<dbReference type="InterPro" id="IPR019826">
    <property type="entry name" value="Carboxylesterase_B_AS"/>
</dbReference>
<dbReference type="SUPFAM" id="SSF53474">
    <property type="entry name" value="alpha/beta-Hydrolases"/>
    <property type="match status" value="1"/>
</dbReference>
<evidence type="ECO:0000313" key="6">
    <source>
        <dbReference type="Proteomes" id="UP000070544"/>
    </source>
</evidence>
<protein>
    <recommendedName>
        <fullName evidence="3">Carboxylic ester hydrolase</fullName>
        <ecNumber evidence="3">3.1.1.-</ecNumber>
    </recommendedName>
</protein>
<dbReference type="InterPro" id="IPR029058">
    <property type="entry name" value="AB_hydrolase_fold"/>
</dbReference>
<dbReference type="Pfam" id="PF00135">
    <property type="entry name" value="COesterase"/>
    <property type="match status" value="1"/>
</dbReference>
<dbReference type="EMBL" id="KQ965865">
    <property type="protein sequence ID" value="KXS09420.1"/>
    <property type="molecule type" value="Genomic_DNA"/>
</dbReference>
<comment type="similarity">
    <text evidence="1 3">Belongs to the type-B carboxylesterase/lipase family.</text>
</comment>
<sequence>MSLATAVSPDVAERSCLGLDIYVPGRWDAPDSGVQLRPVLAWIHGGGFLRGATSQPLYRTAGEVAAQTGCVVVCIQYRLGIFGFFAAEELRNEAIANGTGYGNYGLLDQIAAIEWIQSNCLAFGGDPERITLFGESAGAASIHYLLLYCPTLPIRRAILQSGTSLRRPNSCSNNHDLYAHLLTVAPHPEKPPLDRFRAMSAGDLLRSVHDYEPNQGGPLAALKWGPTVDKDVPNGLIRVNPMQALGVGVVNRRVDAIIVGDTEDEGRSFTAQESMAGQLTEGFRFGTGAAAEGAKRAGCRVYMYRFAGTIENPRFAGSGAFHGVDIPYTFLHLIHLTPSEQDLARDLVRRWGDFAARGVPGEAWEEWNVARRVWKFEPGRSRLVEAEEVASAAVHAGGAVLGALGALGAGGVRGFMQNGAAGAPIGRGGLLEAIRSRNGVGAGAGWARGGRVGGHWGMR</sequence>
<proteinExistence type="inferred from homology"/>
<dbReference type="EC" id="3.1.1.-" evidence="3"/>
<keyword evidence="2 3" id="KW-0378">Hydrolase</keyword>
<dbReference type="STRING" id="1344416.A0A138ZY50"/>
<organism evidence="5 6">
    <name type="scientific">Gonapodya prolifera (strain JEL478)</name>
    <name type="common">Monoblepharis prolifera</name>
    <dbReference type="NCBI Taxonomy" id="1344416"/>
    <lineage>
        <taxon>Eukaryota</taxon>
        <taxon>Fungi</taxon>
        <taxon>Fungi incertae sedis</taxon>
        <taxon>Chytridiomycota</taxon>
        <taxon>Chytridiomycota incertae sedis</taxon>
        <taxon>Monoblepharidomycetes</taxon>
        <taxon>Monoblepharidales</taxon>
        <taxon>Gonapodyaceae</taxon>
        <taxon>Gonapodya</taxon>
    </lineage>
</organism>
<dbReference type="PANTHER" id="PTHR43142:SF1">
    <property type="entry name" value="CARBOXYLIC ESTER HYDROLASE"/>
    <property type="match status" value="1"/>
</dbReference>
<evidence type="ECO:0000256" key="3">
    <source>
        <dbReference type="RuleBase" id="RU361235"/>
    </source>
</evidence>
<name>A0A138ZY50_GONPJ</name>
<feature type="domain" description="Carboxylesterase type B" evidence="4">
    <location>
        <begin position="15"/>
        <end position="272"/>
    </location>
</feature>
<dbReference type="Proteomes" id="UP000070544">
    <property type="component" value="Unassembled WGS sequence"/>
</dbReference>
<dbReference type="ESTHER" id="gonpr-a0a138zy50">
    <property type="family name" value="Carb_B_Root"/>
</dbReference>
<dbReference type="PROSITE" id="PS00122">
    <property type="entry name" value="CARBOXYLESTERASE_B_1"/>
    <property type="match status" value="1"/>
</dbReference>
<dbReference type="PANTHER" id="PTHR43142">
    <property type="entry name" value="CARBOXYLIC ESTER HYDROLASE"/>
    <property type="match status" value="1"/>
</dbReference>
<evidence type="ECO:0000259" key="4">
    <source>
        <dbReference type="Pfam" id="PF00135"/>
    </source>
</evidence>
<evidence type="ECO:0000256" key="2">
    <source>
        <dbReference type="ARBA" id="ARBA00022801"/>
    </source>
</evidence>
<dbReference type="OrthoDB" id="408631at2759"/>